<dbReference type="Proteomes" id="UP001054897">
    <property type="component" value="Chromosome"/>
</dbReference>
<dbReference type="EMBL" id="CP099397">
    <property type="protein sequence ID" value="USR39896.1"/>
    <property type="molecule type" value="Genomic_DNA"/>
</dbReference>
<keyword evidence="4" id="KW-1185">Reference proteome</keyword>
<evidence type="ECO:0000313" key="4">
    <source>
        <dbReference type="Proteomes" id="UP001054897"/>
    </source>
</evidence>
<evidence type="ECO:0000256" key="1">
    <source>
        <dbReference type="SAM" id="MobiDB-lite"/>
    </source>
</evidence>
<accession>A0ABY5A866</accession>
<dbReference type="GeneID" id="300079361"/>
<feature type="chain" id="PRO_5045857848" evidence="2">
    <location>
        <begin position="21"/>
        <end position="165"/>
    </location>
</feature>
<evidence type="ECO:0000313" key="3">
    <source>
        <dbReference type="EMBL" id="USR39896.1"/>
    </source>
</evidence>
<dbReference type="RefSeq" id="WP_003242029.1">
    <property type="nucleotide sequence ID" value="NZ_CP099397.1"/>
</dbReference>
<sequence length="165" mass="17190">MHKVMAVSVICAALATTAQAATLELHGIGNSRDVACKGQDVSISGADNHFRLSGDCGRVEVHGSKHVISLDKAAGLEVTGAANQIQAGRLGGLDVDGADHQITAQVHGDGQQPAQVVLYGGGNVLTLDLQGPVRLEVNGTDQQVTWQGDDPEVETSGIDHRLQRQ</sequence>
<name>A0ABY5A866_9GAMM</name>
<organism evidence="3 4">
    <name type="scientific">Ectopseudomonas hydrolytica</name>
    <dbReference type="NCBI Taxonomy" id="2493633"/>
    <lineage>
        <taxon>Bacteria</taxon>
        <taxon>Pseudomonadati</taxon>
        <taxon>Pseudomonadota</taxon>
        <taxon>Gammaproteobacteria</taxon>
        <taxon>Pseudomonadales</taxon>
        <taxon>Pseudomonadaceae</taxon>
        <taxon>Ectopseudomonas</taxon>
    </lineage>
</organism>
<protein>
    <submittedName>
        <fullName evidence="3">DUF3060 domain-containing protein</fullName>
    </submittedName>
</protein>
<feature type="region of interest" description="Disordered" evidence="1">
    <location>
        <begin position="145"/>
        <end position="165"/>
    </location>
</feature>
<reference evidence="3" key="1">
    <citation type="submission" date="2022-06" db="EMBL/GenBank/DDBJ databases">
        <title>Complete genome of Pseudomonas hydrolytica DSWY01T.</title>
        <authorList>
            <person name="Jung J."/>
            <person name="Jeon C.O."/>
        </authorList>
    </citation>
    <scope>NUCLEOTIDE SEQUENCE</scope>
    <source>
        <strain evidence="3">DSWY01</strain>
    </source>
</reference>
<dbReference type="InterPro" id="IPR021417">
    <property type="entry name" value="DUF3060"/>
</dbReference>
<gene>
    <name evidence="3" type="ORF">L1F06_000230</name>
</gene>
<proteinExistence type="predicted"/>
<dbReference type="Pfam" id="PF11259">
    <property type="entry name" value="DUF3060"/>
    <property type="match status" value="1"/>
</dbReference>
<keyword evidence="2" id="KW-0732">Signal</keyword>
<feature type="signal peptide" evidence="2">
    <location>
        <begin position="1"/>
        <end position="20"/>
    </location>
</feature>
<evidence type="ECO:0000256" key="2">
    <source>
        <dbReference type="SAM" id="SignalP"/>
    </source>
</evidence>